<dbReference type="GO" id="GO:0008360">
    <property type="term" value="P:regulation of cell shape"/>
    <property type="evidence" value="ECO:0007669"/>
    <property type="project" value="UniProtKB-KW"/>
</dbReference>
<evidence type="ECO:0000256" key="8">
    <source>
        <dbReference type="ARBA" id="ARBA00022989"/>
    </source>
</evidence>
<dbReference type="GO" id="GO:0050380">
    <property type="term" value="F:undecaprenyl-diphosphatase activity"/>
    <property type="evidence" value="ECO:0007669"/>
    <property type="project" value="UniProtKB-UniRule"/>
</dbReference>
<dbReference type="InterPro" id="IPR003824">
    <property type="entry name" value="UppP"/>
</dbReference>
<dbReference type="GO" id="GO:0046677">
    <property type="term" value="P:response to antibiotic"/>
    <property type="evidence" value="ECO:0007669"/>
    <property type="project" value="UniProtKB-UniRule"/>
</dbReference>
<feature type="transmembrane region" description="Helical" evidence="15">
    <location>
        <begin position="157"/>
        <end position="176"/>
    </location>
</feature>
<comment type="subcellular location">
    <subcellularLocation>
        <location evidence="1 15">Cell membrane</location>
        <topology evidence="1 15">Multi-pass membrane protein</topology>
    </subcellularLocation>
</comment>
<feature type="transmembrane region" description="Helical" evidence="15">
    <location>
        <begin position="125"/>
        <end position="145"/>
    </location>
</feature>
<keyword evidence="9 15" id="KW-0472">Membrane</keyword>
<accession>A0A840S850</accession>
<dbReference type="AlphaFoldDB" id="A0A840S850"/>
<evidence type="ECO:0000256" key="1">
    <source>
        <dbReference type="ARBA" id="ARBA00004651"/>
    </source>
</evidence>
<evidence type="ECO:0000256" key="11">
    <source>
        <dbReference type="ARBA" id="ARBA00023316"/>
    </source>
</evidence>
<proteinExistence type="inferred from homology"/>
<comment type="caution">
    <text evidence="16">The sequence shown here is derived from an EMBL/GenBank/DDBJ whole genome shotgun (WGS) entry which is preliminary data.</text>
</comment>
<feature type="transmembrane region" description="Helical" evidence="15">
    <location>
        <begin position="258"/>
        <end position="275"/>
    </location>
</feature>
<dbReference type="PANTHER" id="PTHR30622">
    <property type="entry name" value="UNDECAPRENYL-DIPHOSPHATASE"/>
    <property type="match status" value="1"/>
</dbReference>
<keyword evidence="8 15" id="KW-1133">Transmembrane helix</keyword>
<reference evidence="16 17" key="1">
    <citation type="submission" date="2020-08" db="EMBL/GenBank/DDBJ databases">
        <title>Genomic Encyclopedia of Type Strains, Phase IV (KMG-IV): sequencing the most valuable type-strain genomes for metagenomic binning, comparative biology and taxonomic classification.</title>
        <authorList>
            <person name="Goeker M."/>
        </authorList>
    </citation>
    <scope>NUCLEOTIDE SEQUENCE [LARGE SCALE GENOMIC DNA]</scope>
    <source>
        <strain evidence="16 17">DSM 103679</strain>
    </source>
</reference>
<dbReference type="HAMAP" id="MF_01006">
    <property type="entry name" value="Undec_diphosphatase"/>
    <property type="match status" value="1"/>
</dbReference>
<dbReference type="GO" id="GO:0009252">
    <property type="term" value="P:peptidoglycan biosynthetic process"/>
    <property type="evidence" value="ECO:0007669"/>
    <property type="project" value="UniProtKB-KW"/>
</dbReference>
<keyword evidence="10 15" id="KW-0046">Antibiotic resistance</keyword>
<keyword evidence="11 15" id="KW-0961">Cell wall biogenesis/degradation</keyword>
<keyword evidence="15" id="KW-0133">Cell shape</keyword>
<gene>
    <name evidence="15" type="primary">uppP</name>
    <name evidence="16" type="ORF">HNP77_001168</name>
</gene>
<evidence type="ECO:0000256" key="3">
    <source>
        <dbReference type="ARBA" id="ARBA00012374"/>
    </source>
</evidence>
<dbReference type="EC" id="3.6.1.27" evidence="3 15"/>
<comment type="similarity">
    <text evidence="2 15">Belongs to the UppP family.</text>
</comment>
<comment type="miscellaneous">
    <text evidence="15">Bacitracin is thought to be involved in the inhibition of peptidoglycan synthesis by sequestering undecaprenyl diphosphate, thereby reducing the pool of lipid carrier available.</text>
</comment>
<evidence type="ECO:0000313" key="16">
    <source>
        <dbReference type="EMBL" id="MBB5218799.1"/>
    </source>
</evidence>
<feature type="transmembrane region" description="Helical" evidence="15">
    <location>
        <begin position="226"/>
        <end position="252"/>
    </location>
</feature>
<dbReference type="Pfam" id="PF02673">
    <property type="entry name" value="BacA"/>
    <property type="match status" value="1"/>
</dbReference>
<keyword evidence="7 15" id="KW-0378">Hydrolase</keyword>
<evidence type="ECO:0000256" key="14">
    <source>
        <dbReference type="ARBA" id="ARBA00047594"/>
    </source>
</evidence>
<evidence type="ECO:0000313" key="17">
    <source>
        <dbReference type="Proteomes" id="UP000578697"/>
    </source>
</evidence>
<keyword evidence="17" id="KW-1185">Reference proteome</keyword>
<keyword evidence="15" id="KW-0573">Peptidoglycan synthesis</keyword>
<evidence type="ECO:0000256" key="12">
    <source>
        <dbReference type="ARBA" id="ARBA00032707"/>
    </source>
</evidence>
<name>A0A840S850_9SPIR</name>
<evidence type="ECO:0000256" key="13">
    <source>
        <dbReference type="ARBA" id="ARBA00032932"/>
    </source>
</evidence>
<organism evidence="16 17">
    <name type="scientific">Treponema rectale</name>
    <dbReference type="NCBI Taxonomy" id="744512"/>
    <lineage>
        <taxon>Bacteria</taxon>
        <taxon>Pseudomonadati</taxon>
        <taxon>Spirochaetota</taxon>
        <taxon>Spirochaetia</taxon>
        <taxon>Spirochaetales</taxon>
        <taxon>Treponemataceae</taxon>
        <taxon>Treponema</taxon>
    </lineage>
</organism>
<evidence type="ECO:0000256" key="5">
    <source>
        <dbReference type="ARBA" id="ARBA00022475"/>
    </source>
</evidence>
<evidence type="ECO:0000256" key="2">
    <source>
        <dbReference type="ARBA" id="ARBA00010621"/>
    </source>
</evidence>
<dbReference type="Proteomes" id="UP000578697">
    <property type="component" value="Unassembled WGS sequence"/>
</dbReference>
<keyword evidence="5 15" id="KW-1003">Cell membrane</keyword>
<dbReference type="GO" id="GO:0005886">
    <property type="term" value="C:plasma membrane"/>
    <property type="evidence" value="ECO:0007669"/>
    <property type="project" value="UniProtKB-SubCell"/>
</dbReference>
<evidence type="ECO:0000256" key="10">
    <source>
        <dbReference type="ARBA" id="ARBA00023251"/>
    </source>
</evidence>
<sequence length="276" mass="29906">MSVLQGIILGFIQGIAEFLPVSSSGHLKLAQHLFGLKEVPLLFDVLLHLATLCSVILFFRKKIWNLLCTFFRLITFRKINSEDTVLAENEMKNRKMILAVILATLVTGIIGIFTSKLLDSDSVSIKLICAGFIITAVLLITSAYVEKHINSKTDVPSWIQSLIIGFAQGIGTLPGISRSGSSIAGALYSKVDRVSAGEFSFIISIPAILGAFILEAKDLGNVKESVGVVPVAAGCITAFASGFFALAFLMRLIKKGRLEWFACYLIPLGICGIIFF</sequence>
<comment type="catalytic activity">
    <reaction evidence="14 15">
        <text>di-trans,octa-cis-undecaprenyl diphosphate + H2O = di-trans,octa-cis-undecaprenyl phosphate + phosphate + H(+)</text>
        <dbReference type="Rhea" id="RHEA:28094"/>
        <dbReference type="ChEBI" id="CHEBI:15377"/>
        <dbReference type="ChEBI" id="CHEBI:15378"/>
        <dbReference type="ChEBI" id="CHEBI:43474"/>
        <dbReference type="ChEBI" id="CHEBI:58405"/>
        <dbReference type="ChEBI" id="CHEBI:60392"/>
        <dbReference type="EC" id="3.6.1.27"/>
    </reaction>
</comment>
<dbReference type="PANTHER" id="PTHR30622:SF2">
    <property type="entry name" value="UNDECAPRENYL-DIPHOSPHATASE"/>
    <property type="match status" value="1"/>
</dbReference>
<evidence type="ECO:0000256" key="15">
    <source>
        <dbReference type="HAMAP-Rule" id="MF_01006"/>
    </source>
</evidence>
<dbReference type="RefSeq" id="WP_184652240.1">
    <property type="nucleotide sequence ID" value="NZ_JACHFR010000002.1"/>
</dbReference>
<feature type="transmembrane region" description="Helical" evidence="15">
    <location>
        <begin position="196"/>
        <end position="214"/>
    </location>
</feature>
<dbReference type="GO" id="GO:0071555">
    <property type="term" value="P:cell wall organization"/>
    <property type="evidence" value="ECO:0007669"/>
    <property type="project" value="UniProtKB-KW"/>
</dbReference>
<evidence type="ECO:0000256" key="4">
    <source>
        <dbReference type="ARBA" id="ARBA00021581"/>
    </source>
</evidence>
<comment type="function">
    <text evidence="15">Catalyzes the dephosphorylation of undecaprenyl diphosphate (UPP). Confers resistance to bacitracin.</text>
</comment>
<dbReference type="EMBL" id="JACHFR010000002">
    <property type="protein sequence ID" value="MBB5218799.1"/>
    <property type="molecule type" value="Genomic_DNA"/>
</dbReference>
<evidence type="ECO:0000256" key="6">
    <source>
        <dbReference type="ARBA" id="ARBA00022692"/>
    </source>
</evidence>
<feature type="transmembrane region" description="Helical" evidence="15">
    <location>
        <begin position="40"/>
        <end position="59"/>
    </location>
</feature>
<evidence type="ECO:0000256" key="9">
    <source>
        <dbReference type="ARBA" id="ARBA00023136"/>
    </source>
</evidence>
<protein>
    <recommendedName>
        <fullName evidence="4 15">Undecaprenyl-diphosphatase</fullName>
        <ecNumber evidence="3 15">3.6.1.27</ecNumber>
    </recommendedName>
    <alternativeName>
        <fullName evidence="13 15">Bacitracin resistance protein</fullName>
    </alternativeName>
    <alternativeName>
        <fullName evidence="12 15">Undecaprenyl pyrophosphate phosphatase</fullName>
    </alternativeName>
</protein>
<feature type="transmembrane region" description="Helical" evidence="15">
    <location>
        <begin position="96"/>
        <end position="113"/>
    </location>
</feature>
<keyword evidence="6 15" id="KW-0812">Transmembrane</keyword>
<evidence type="ECO:0000256" key="7">
    <source>
        <dbReference type="ARBA" id="ARBA00022801"/>
    </source>
</evidence>